<keyword evidence="2" id="KW-0812">Transmembrane</keyword>
<keyword evidence="2" id="KW-0472">Membrane</keyword>
<feature type="non-terminal residue" evidence="3">
    <location>
        <position position="197"/>
    </location>
</feature>
<feature type="transmembrane region" description="Helical" evidence="2">
    <location>
        <begin position="126"/>
        <end position="144"/>
    </location>
</feature>
<protein>
    <recommendedName>
        <fullName evidence="4">C-type cytochrome biogenesis protein CcmI</fullName>
    </recommendedName>
</protein>
<name>A0A382UTQ2_9ZZZZ</name>
<evidence type="ECO:0000313" key="3">
    <source>
        <dbReference type="EMBL" id="SVD37643.1"/>
    </source>
</evidence>
<dbReference type="EMBL" id="UINC01146737">
    <property type="protein sequence ID" value="SVD37643.1"/>
    <property type="molecule type" value="Genomic_DNA"/>
</dbReference>
<evidence type="ECO:0000256" key="1">
    <source>
        <dbReference type="SAM" id="MobiDB-lite"/>
    </source>
</evidence>
<gene>
    <name evidence="3" type="ORF">METZ01_LOCUS390497</name>
</gene>
<proteinExistence type="predicted"/>
<accession>A0A382UTQ2</accession>
<organism evidence="3">
    <name type="scientific">marine metagenome</name>
    <dbReference type="NCBI Taxonomy" id="408172"/>
    <lineage>
        <taxon>unclassified sequences</taxon>
        <taxon>metagenomes</taxon>
        <taxon>ecological metagenomes</taxon>
    </lineage>
</organism>
<reference evidence="3" key="1">
    <citation type="submission" date="2018-05" db="EMBL/GenBank/DDBJ databases">
        <authorList>
            <person name="Lanie J.A."/>
            <person name="Ng W.-L."/>
            <person name="Kazmierczak K.M."/>
            <person name="Andrzejewski T.M."/>
            <person name="Davidsen T.M."/>
            <person name="Wayne K.J."/>
            <person name="Tettelin H."/>
            <person name="Glass J.I."/>
            <person name="Rusch D."/>
            <person name="Podicherti R."/>
            <person name="Tsui H.-C.T."/>
            <person name="Winkler M.E."/>
        </authorList>
    </citation>
    <scope>NUCLEOTIDE SEQUENCE</scope>
</reference>
<dbReference type="AlphaFoldDB" id="A0A382UTQ2"/>
<evidence type="ECO:0008006" key="4">
    <source>
        <dbReference type="Google" id="ProtNLM"/>
    </source>
</evidence>
<evidence type="ECO:0000256" key="2">
    <source>
        <dbReference type="SAM" id="Phobius"/>
    </source>
</evidence>
<dbReference type="InterPro" id="IPR017560">
    <property type="entry name" value="Cyt_c_biogenesis_CcmI"/>
</dbReference>
<sequence>MFWLLTVCLFLLASMFVVVPLWLRITAASFESEELRKLANISLFHERNNELEEELAAGNIDQDQHNRLLFELKRSLLIDVGTNKLEPESDLHEAGLSTGSISRQKEKSRGVKSTKSKTHKIRDASFIIPAMVAILIPLAAYGLYSQWGYIEDVELMGLFQRTVENGNDPEEVQELVVSLGQVVQEDEERTWAWYFLA</sequence>
<keyword evidence="2" id="KW-1133">Transmembrane helix</keyword>
<feature type="region of interest" description="Disordered" evidence="1">
    <location>
        <begin position="89"/>
        <end position="116"/>
    </location>
</feature>
<dbReference type="NCBIfam" id="TIGR03142">
    <property type="entry name" value="cytochro_ccmI"/>
    <property type="match status" value="1"/>
</dbReference>